<dbReference type="RefSeq" id="WP_242404479.1">
    <property type="nucleotide sequence ID" value="NZ_BCTH01000007.1"/>
</dbReference>
<keyword evidence="3" id="KW-1185">Reference proteome</keyword>
<dbReference type="HOGENOM" id="CLU_1813197_0_0_4"/>
<dbReference type="GO" id="GO:0030254">
    <property type="term" value="P:protein secretion by the type III secretion system"/>
    <property type="evidence" value="ECO:0007669"/>
    <property type="project" value="InterPro"/>
</dbReference>
<dbReference type="PATRIC" id="fig|1349767.4.peg.3365"/>
<evidence type="ECO:0000313" key="2">
    <source>
        <dbReference type="EMBL" id="CDG82325.1"/>
    </source>
</evidence>
<gene>
    <name evidence="2" type="ORF">GJA_1687</name>
</gene>
<evidence type="ECO:0000256" key="1">
    <source>
        <dbReference type="SAM" id="MobiDB-lite"/>
    </source>
</evidence>
<accession>W0V3Y8</accession>
<name>W0V3Y8_9BURK</name>
<dbReference type="Pfam" id="PF17001">
    <property type="entry name" value="T3SS_basalb_I"/>
    <property type="match status" value="1"/>
</dbReference>
<evidence type="ECO:0000313" key="3">
    <source>
        <dbReference type="Proteomes" id="UP000027604"/>
    </source>
</evidence>
<feature type="region of interest" description="Disordered" evidence="1">
    <location>
        <begin position="47"/>
        <end position="72"/>
    </location>
</feature>
<dbReference type="STRING" id="1349767.GJA_1687"/>
<dbReference type="InterPro" id="IPR012670">
    <property type="entry name" value="T3SS_YscI/HrpB"/>
</dbReference>
<proteinExistence type="predicted"/>
<dbReference type="KEGG" id="jag:GJA_1687"/>
<sequence length="142" mass="14781">MTLPTGIPAASLATPHADASASAGGAKSVLVLDAPDGAAFRATLARQMEQAQPASSVAPATPGTDGGSLGDRLMTRVSDLASDVQENHAIVSRSLEQATRQGNPEQMMKAMMALNDYQTRIQFISKVTSKAISSLDQLTKLQ</sequence>
<dbReference type="eggNOG" id="ENOG5032AQV">
    <property type="taxonomic scope" value="Bacteria"/>
</dbReference>
<dbReference type="AlphaFoldDB" id="W0V3Y8"/>
<dbReference type="Proteomes" id="UP000027604">
    <property type="component" value="Chromosome I"/>
</dbReference>
<organism evidence="2 3">
    <name type="scientific">Janthinobacterium agaricidamnosum NBRC 102515 = DSM 9628</name>
    <dbReference type="NCBI Taxonomy" id="1349767"/>
    <lineage>
        <taxon>Bacteria</taxon>
        <taxon>Pseudomonadati</taxon>
        <taxon>Pseudomonadota</taxon>
        <taxon>Betaproteobacteria</taxon>
        <taxon>Burkholderiales</taxon>
        <taxon>Oxalobacteraceae</taxon>
        <taxon>Janthinobacterium</taxon>
    </lineage>
</organism>
<dbReference type="EMBL" id="HG322949">
    <property type="protein sequence ID" value="CDG82325.1"/>
    <property type="molecule type" value="Genomic_DNA"/>
</dbReference>
<reference evidence="2 3" key="1">
    <citation type="journal article" date="2015" name="Genome Announc.">
        <title>Genome Sequence of Mushroom Soft-Rot Pathogen Janthinobacterium agaricidamnosum.</title>
        <authorList>
            <person name="Graupner K."/>
            <person name="Lackner G."/>
            <person name="Hertweck C."/>
        </authorList>
    </citation>
    <scope>NUCLEOTIDE SEQUENCE [LARGE SCALE GENOMIC DNA]</scope>
    <source>
        <strain evidence="3">NBRC 102515 / DSM 9628</strain>
    </source>
</reference>
<protein>
    <submittedName>
        <fullName evidence="2">Uncharacterized protein</fullName>
    </submittedName>
</protein>